<evidence type="ECO:0000313" key="3">
    <source>
        <dbReference type="EMBL" id="CAD7402724.1"/>
    </source>
</evidence>
<protein>
    <recommendedName>
        <fullName evidence="2">Acyltransferase 3 domain-containing protein</fullName>
    </recommendedName>
</protein>
<dbReference type="InterPro" id="IPR052728">
    <property type="entry name" value="O2_lipid_transport_reg"/>
</dbReference>
<feature type="domain" description="Acyltransferase 3" evidence="2">
    <location>
        <begin position="23"/>
        <end position="228"/>
    </location>
</feature>
<keyword evidence="1" id="KW-0472">Membrane</keyword>
<feature type="transmembrane region" description="Helical" evidence="1">
    <location>
        <begin position="24"/>
        <end position="42"/>
    </location>
</feature>
<name>A0A7R9GZY3_TIMCR</name>
<feature type="transmembrane region" description="Helical" evidence="1">
    <location>
        <begin position="152"/>
        <end position="172"/>
    </location>
</feature>
<gene>
    <name evidence="3" type="ORF">TCEB3V08_LOCUS6640</name>
</gene>
<dbReference type="PANTHER" id="PTHR11161:SF71">
    <property type="entry name" value="NOSE RESISTANT-TO-FLUOXETINE PROTEIN N-TERMINAL DOMAIN-CONTAINING PROTEIN"/>
    <property type="match status" value="1"/>
</dbReference>
<feature type="transmembrane region" description="Helical" evidence="1">
    <location>
        <begin position="125"/>
        <end position="145"/>
    </location>
</feature>
<dbReference type="InterPro" id="IPR002656">
    <property type="entry name" value="Acyl_transf_3_dom"/>
</dbReference>
<accession>A0A7R9GZY3</accession>
<evidence type="ECO:0000259" key="2">
    <source>
        <dbReference type="Pfam" id="PF01757"/>
    </source>
</evidence>
<proteinExistence type="predicted"/>
<dbReference type="Pfam" id="PF01757">
    <property type="entry name" value="Acyl_transf_3"/>
    <property type="match status" value="1"/>
</dbReference>
<dbReference type="PANTHER" id="PTHR11161">
    <property type="entry name" value="O-ACYLTRANSFERASE"/>
    <property type="match status" value="1"/>
</dbReference>
<dbReference type="AlphaFoldDB" id="A0A7R9GZY3"/>
<organism evidence="3">
    <name type="scientific">Timema cristinae</name>
    <name type="common">Walking stick</name>
    <dbReference type="NCBI Taxonomy" id="61476"/>
    <lineage>
        <taxon>Eukaryota</taxon>
        <taxon>Metazoa</taxon>
        <taxon>Ecdysozoa</taxon>
        <taxon>Arthropoda</taxon>
        <taxon>Hexapoda</taxon>
        <taxon>Insecta</taxon>
        <taxon>Pterygota</taxon>
        <taxon>Neoptera</taxon>
        <taxon>Polyneoptera</taxon>
        <taxon>Phasmatodea</taxon>
        <taxon>Timematodea</taxon>
        <taxon>Timematoidea</taxon>
        <taxon>Timematidae</taxon>
        <taxon>Timema</taxon>
    </lineage>
</organism>
<evidence type="ECO:0000256" key="1">
    <source>
        <dbReference type="SAM" id="Phobius"/>
    </source>
</evidence>
<sequence>MLLVNRHPQVVRSIANEPFKNNQVFVDTFFLVSGFLLSRLMLVELDKNKRINLFSFFALRYIRLTPPYAVVIAFYATLLPKIGSGPLWDARIGLERDRCVQSWWANIIYVNNYVNTDMLCMFQSWYIAADTQLFLISMFLVYTIWRWPTVGKILLFVVLALSLAIPFVITLISRLDPLLMMFKAELEDISSNAFFKNSYVKTHMRSTPYFLGVLLGYLIHRLQQSDKKVPKKLLKEEVSSLLLYTHRTVYSSPMASLVLTDSSQLTSDGFEKLPEQIMYPYAVPYDLQKHVFGSCHF</sequence>
<reference evidence="3" key="1">
    <citation type="submission" date="2020-11" db="EMBL/GenBank/DDBJ databases">
        <authorList>
            <person name="Tran Van P."/>
        </authorList>
    </citation>
    <scope>NUCLEOTIDE SEQUENCE</scope>
</reference>
<keyword evidence="1" id="KW-1133">Transmembrane helix</keyword>
<dbReference type="EMBL" id="OC318625">
    <property type="protein sequence ID" value="CAD7402724.1"/>
    <property type="molecule type" value="Genomic_DNA"/>
</dbReference>
<keyword evidence="1" id="KW-0812">Transmembrane</keyword>
<dbReference type="GO" id="GO:0016747">
    <property type="term" value="F:acyltransferase activity, transferring groups other than amino-acyl groups"/>
    <property type="evidence" value="ECO:0007669"/>
    <property type="project" value="InterPro"/>
</dbReference>
<feature type="transmembrane region" description="Helical" evidence="1">
    <location>
        <begin position="54"/>
        <end position="78"/>
    </location>
</feature>